<dbReference type="InterPro" id="IPR017850">
    <property type="entry name" value="Alkaline_phosphatase_core_sf"/>
</dbReference>
<organism evidence="1">
    <name type="scientific">marine sediment metagenome</name>
    <dbReference type="NCBI Taxonomy" id="412755"/>
    <lineage>
        <taxon>unclassified sequences</taxon>
        <taxon>metagenomes</taxon>
        <taxon>ecological metagenomes</taxon>
    </lineage>
</organism>
<proteinExistence type="predicted"/>
<gene>
    <name evidence="1" type="ORF">S01H1_83874</name>
</gene>
<dbReference type="EMBL" id="BARS01057122">
    <property type="protein sequence ID" value="GAG48765.1"/>
    <property type="molecule type" value="Genomic_DNA"/>
</dbReference>
<dbReference type="AlphaFoldDB" id="X0XZE5"/>
<reference evidence="1" key="1">
    <citation type="journal article" date="2014" name="Front. Microbiol.">
        <title>High frequency of phylogenetically diverse reductive dehalogenase-homologous genes in deep subseafloor sedimentary metagenomes.</title>
        <authorList>
            <person name="Kawai M."/>
            <person name="Futagami T."/>
            <person name="Toyoda A."/>
            <person name="Takaki Y."/>
            <person name="Nishi S."/>
            <person name="Hori S."/>
            <person name="Arai W."/>
            <person name="Tsubouchi T."/>
            <person name="Morono Y."/>
            <person name="Uchiyama I."/>
            <person name="Ito T."/>
            <person name="Fujiyama A."/>
            <person name="Inagaki F."/>
            <person name="Takami H."/>
        </authorList>
    </citation>
    <scope>NUCLEOTIDE SEQUENCE</scope>
    <source>
        <strain evidence="1">Expedition CK06-06</strain>
    </source>
</reference>
<comment type="caution">
    <text evidence="1">The sequence shown here is derived from an EMBL/GenBank/DDBJ whole genome shotgun (WGS) entry which is preliminary data.</text>
</comment>
<accession>X0XZE5</accession>
<sequence>DPKFVFVHLVIPHGPYVFGPNGEFVDFDKPVNPGYQDQIKYINKVFVPLLEEIINQSPTEPIIILQGDHGAIHASPNDRMNILNAYYLPVGGSYQLYENITPVNTFRVIFNHYFGGDLELLEDTSYFSVYNQPYELTPIPERRPGCP</sequence>
<evidence type="ECO:0008006" key="2">
    <source>
        <dbReference type="Google" id="ProtNLM"/>
    </source>
</evidence>
<evidence type="ECO:0000313" key="1">
    <source>
        <dbReference type="EMBL" id="GAG48765.1"/>
    </source>
</evidence>
<protein>
    <recommendedName>
        <fullName evidence="2">Sulfatase N-terminal domain-containing protein</fullName>
    </recommendedName>
</protein>
<name>X0XZE5_9ZZZZ</name>
<feature type="non-terminal residue" evidence="1">
    <location>
        <position position="1"/>
    </location>
</feature>
<dbReference type="Gene3D" id="3.40.720.10">
    <property type="entry name" value="Alkaline Phosphatase, subunit A"/>
    <property type="match status" value="1"/>
</dbReference>